<protein>
    <submittedName>
        <fullName evidence="5">Glycosyl transferase family 2</fullName>
    </submittedName>
</protein>
<evidence type="ECO:0000256" key="1">
    <source>
        <dbReference type="ARBA" id="ARBA00006739"/>
    </source>
</evidence>
<keyword evidence="3 5" id="KW-0808">Transferase</keyword>
<gene>
    <name evidence="5" type="ORF">A8990_11428</name>
</gene>
<dbReference type="EMBL" id="QTTN01000014">
    <property type="protein sequence ID" value="REE84494.1"/>
    <property type="molecule type" value="Genomic_DNA"/>
</dbReference>
<dbReference type="SUPFAM" id="SSF53448">
    <property type="entry name" value="Nucleotide-diphospho-sugar transferases"/>
    <property type="match status" value="1"/>
</dbReference>
<dbReference type="Gene3D" id="3.90.550.10">
    <property type="entry name" value="Spore Coat Polysaccharide Biosynthesis Protein SpsA, Chain A"/>
    <property type="match status" value="1"/>
</dbReference>
<evidence type="ECO:0000256" key="2">
    <source>
        <dbReference type="ARBA" id="ARBA00022676"/>
    </source>
</evidence>
<organism evidence="5 6">
    <name type="scientific">Paenibacillus taihuensis</name>
    <dbReference type="NCBI Taxonomy" id="1156355"/>
    <lineage>
        <taxon>Bacteria</taxon>
        <taxon>Bacillati</taxon>
        <taxon>Bacillota</taxon>
        <taxon>Bacilli</taxon>
        <taxon>Bacillales</taxon>
        <taxon>Paenibacillaceae</taxon>
        <taxon>Paenibacillus</taxon>
    </lineage>
</organism>
<dbReference type="InterPro" id="IPR001173">
    <property type="entry name" value="Glyco_trans_2-like"/>
</dbReference>
<reference evidence="5 6" key="1">
    <citation type="submission" date="2018-08" db="EMBL/GenBank/DDBJ databases">
        <title>Genomic Encyclopedia of Type Strains, Phase III (KMG-III): the genomes of soil and plant-associated and newly described type strains.</title>
        <authorList>
            <person name="Whitman W."/>
        </authorList>
    </citation>
    <scope>NUCLEOTIDE SEQUENCE [LARGE SCALE GENOMIC DNA]</scope>
    <source>
        <strain evidence="5 6">CGMCC 1.10966</strain>
    </source>
</reference>
<feature type="domain" description="Glycosyltransferase 2-like" evidence="4">
    <location>
        <begin position="5"/>
        <end position="123"/>
    </location>
</feature>
<evidence type="ECO:0000259" key="4">
    <source>
        <dbReference type="Pfam" id="PF00535"/>
    </source>
</evidence>
<keyword evidence="6" id="KW-1185">Reference proteome</keyword>
<accession>A0A3D9S3K3</accession>
<dbReference type="Proteomes" id="UP000256304">
    <property type="component" value="Unassembled WGS sequence"/>
</dbReference>
<evidence type="ECO:0000256" key="3">
    <source>
        <dbReference type="ARBA" id="ARBA00022679"/>
    </source>
</evidence>
<dbReference type="AlphaFoldDB" id="A0A3D9S3K3"/>
<dbReference type="PANTHER" id="PTHR22916">
    <property type="entry name" value="GLYCOSYLTRANSFERASE"/>
    <property type="match status" value="1"/>
</dbReference>
<name>A0A3D9S3K3_9BACL</name>
<proteinExistence type="inferred from homology"/>
<comment type="caution">
    <text evidence="5">The sequence shown here is derived from an EMBL/GenBank/DDBJ whole genome shotgun (WGS) entry which is preliminary data.</text>
</comment>
<dbReference type="OrthoDB" id="396512at2"/>
<dbReference type="Pfam" id="PF00535">
    <property type="entry name" value="Glycos_transf_2"/>
    <property type="match status" value="1"/>
</dbReference>
<comment type="similarity">
    <text evidence="1">Belongs to the glycosyltransferase 2 family.</text>
</comment>
<evidence type="ECO:0000313" key="6">
    <source>
        <dbReference type="Proteomes" id="UP000256304"/>
    </source>
</evidence>
<dbReference type="GO" id="GO:0016757">
    <property type="term" value="F:glycosyltransferase activity"/>
    <property type="evidence" value="ECO:0007669"/>
    <property type="project" value="UniProtKB-KW"/>
</dbReference>
<dbReference type="PANTHER" id="PTHR22916:SF51">
    <property type="entry name" value="GLYCOSYLTRANSFERASE EPSH-RELATED"/>
    <property type="match status" value="1"/>
</dbReference>
<dbReference type="RefSeq" id="WP_116189541.1">
    <property type="nucleotide sequence ID" value="NZ_QTTN01000014.1"/>
</dbReference>
<evidence type="ECO:0000313" key="5">
    <source>
        <dbReference type="EMBL" id="REE84494.1"/>
    </source>
</evidence>
<dbReference type="InterPro" id="IPR029044">
    <property type="entry name" value="Nucleotide-diphossugar_trans"/>
</dbReference>
<dbReference type="CDD" id="cd00761">
    <property type="entry name" value="Glyco_tranf_GTA_type"/>
    <property type="match status" value="1"/>
</dbReference>
<keyword evidence="2" id="KW-0328">Glycosyltransferase</keyword>
<sequence length="320" mass="36501">MKKISILIPVYNVEPYIRKCLESVVNQTYTNLEIICIDDGSTDASGAICDEYASKDSRFTVVHQKNRGNPSALNAGLDLICGDYVGFIDPDDWVELDFYRAACEAMEVEGADIVCTGLFKDTDVDCMPFRNKKPIPQGLLSREHILNYTFIRDVYPGFGAYLCNKLFKAKFFTSTKDSGYHLRLDEEMVVGGDVLLFTECALKAGNAVYLEQPYYHYYQRANSAFHSKNVVKRMGSLKAYAAVLERFDKNNINPNTGIWVKRFYTYHASLISEIAIENNDAANLALLQEEMKRYLTEYLDTNQDHPDRIARIESLLKFRL</sequence>